<evidence type="ECO:0000256" key="7">
    <source>
        <dbReference type="ARBA" id="ARBA00018400"/>
    </source>
</evidence>
<name>A0ABR1XIC4_9PEZI</name>
<organism evidence="12 13">
    <name type="scientific">Phyllosticta citrichinensis</name>
    <dbReference type="NCBI Taxonomy" id="1130410"/>
    <lineage>
        <taxon>Eukaryota</taxon>
        <taxon>Fungi</taxon>
        <taxon>Dikarya</taxon>
        <taxon>Ascomycota</taxon>
        <taxon>Pezizomycotina</taxon>
        <taxon>Dothideomycetes</taxon>
        <taxon>Dothideomycetes incertae sedis</taxon>
        <taxon>Botryosphaeriales</taxon>
        <taxon>Phyllostictaceae</taxon>
        <taxon>Phyllosticta</taxon>
    </lineage>
</organism>
<evidence type="ECO:0000256" key="2">
    <source>
        <dbReference type="ARBA" id="ARBA00004123"/>
    </source>
</evidence>
<keyword evidence="9" id="KW-0539">Nucleus</keyword>
<evidence type="ECO:0000256" key="3">
    <source>
        <dbReference type="ARBA" id="ARBA00004496"/>
    </source>
</evidence>
<evidence type="ECO:0000256" key="10">
    <source>
        <dbReference type="SAM" id="MobiDB-lite"/>
    </source>
</evidence>
<comment type="similarity">
    <text evidence="4">Belongs to the YAE1 family.</text>
</comment>
<comment type="subunit">
    <text evidence="5">May form a complex with LTO1.</text>
</comment>
<keyword evidence="8" id="KW-0963">Cytoplasm</keyword>
<keyword evidence="13" id="KW-1185">Reference proteome</keyword>
<protein>
    <recommendedName>
        <fullName evidence="7">Protein YAE1</fullName>
    </recommendedName>
    <alternativeName>
        <fullName evidence="6">Protein yae1</fullName>
    </alternativeName>
</protein>
<evidence type="ECO:0000256" key="5">
    <source>
        <dbReference type="ARBA" id="ARBA00011427"/>
    </source>
</evidence>
<dbReference type="InterPro" id="IPR019191">
    <property type="entry name" value="Essential_protein_Yae1_N"/>
</dbReference>
<dbReference type="PANTHER" id="PTHR18829:SF0">
    <property type="entry name" value="PROTEIN YAE1 HOMOLOG"/>
    <property type="match status" value="1"/>
</dbReference>
<gene>
    <name evidence="12" type="ORF">IWX90DRAFT_489825</name>
</gene>
<proteinExistence type="inferred from homology"/>
<evidence type="ECO:0000313" key="13">
    <source>
        <dbReference type="Proteomes" id="UP001456524"/>
    </source>
</evidence>
<dbReference type="InterPro" id="IPR038881">
    <property type="entry name" value="Yae1-like"/>
</dbReference>
<evidence type="ECO:0000259" key="11">
    <source>
        <dbReference type="Pfam" id="PF09811"/>
    </source>
</evidence>
<sequence>MSPTTAFRSLSRSPPPNSNNNGVLDDIFGEPSPPQQAPTLSQLDDVFGCSPPDATAASVLSIDPSNNEYQDVSDIPRLRSIHVTAGYRDGIAVSKAAHVQDGFDEGYPLGAVMGLRAGRAVGVLEGVVAALRCARARAAAGKHQGPFAEEKEEEEEKLYATTKQLLQQAREELAVVALFSPQYFDEEGIWRFHVDGHEEDITFEVVAAQHPLIVKWTAAVEQLARDLDLDLDRLDRRAREDHSAGEQAALLR</sequence>
<evidence type="ECO:0000256" key="1">
    <source>
        <dbReference type="ARBA" id="ARBA00003836"/>
    </source>
</evidence>
<dbReference type="PANTHER" id="PTHR18829">
    <property type="entry name" value="PROTEIN YAE1 HOMOLOG"/>
    <property type="match status" value="1"/>
</dbReference>
<reference evidence="12 13" key="1">
    <citation type="journal article" date="2022" name="G3 (Bethesda)">
        <title>Enemy or ally: a genomic approach to elucidate the lifestyle of Phyllosticta citrichinaensis.</title>
        <authorList>
            <person name="Buijs V.A."/>
            <person name="Groenewald J.Z."/>
            <person name="Haridas S."/>
            <person name="LaButti K.M."/>
            <person name="Lipzen A."/>
            <person name="Martin F.M."/>
            <person name="Barry K."/>
            <person name="Grigoriev I.V."/>
            <person name="Crous P.W."/>
            <person name="Seidl M.F."/>
        </authorList>
    </citation>
    <scope>NUCLEOTIDE SEQUENCE [LARGE SCALE GENOMIC DNA]</scope>
    <source>
        <strain evidence="12 13">CBS 129764</strain>
    </source>
</reference>
<comment type="function">
    <text evidence="1">The complex LTO1:YAE1 may function as a target specific adapter that probably recruits apo-RPLI1 to the cytosolic iron-sulfur protein assembly (CIA) complex machinery. May be required for biogenesis of the large ribosomal subunit and initiation of translation.</text>
</comment>
<comment type="caution">
    <text evidence="12">The sequence shown here is derived from an EMBL/GenBank/DDBJ whole genome shotgun (WGS) entry which is preliminary data.</text>
</comment>
<evidence type="ECO:0000256" key="9">
    <source>
        <dbReference type="ARBA" id="ARBA00023242"/>
    </source>
</evidence>
<comment type="subcellular location">
    <subcellularLocation>
        <location evidence="3">Cytoplasm</location>
    </subcellularLocation>
    <subcellularLocation>
        <location evidence="2">Nucleus</location>
    </subcellularLocation>
</comment>
<accession>A0ABR1XIC4</accession>
<feature type="region of interest" description="Disordered" evidence="10">
    <location>
        <begin position="1"/>
        <end position="47"/>
    </location>
</feature>
<evidence type="ECO:0000313" key="12">
    <source>
        <dbReference type="EMBL" id="KAK8155889.1"/>
    </source>
</evidence>
<dbReference type="EMBL" id="JBBWUH010000010">
    <property type="protein sequence ID" value="KAK8155889.1"/>
    <property type="molecule type" value="Genomic_DNA"/>
</dbReference>
<dbReference type="Pfam" id="PF09811">
    <property type="entry name" value="Yae1_N"/>
    <property type="match status" value="1"/>
</dbReference>
<evidence type="ECO:0000256" key="4">
    <source>
        <dbReference type="ARBA" id="ARBA00007096"/>
    </source>
</evidence>
<dbReference type="Proteomes" id="UP001456524">
    <property type="component" value="Unassembled WGS sequence"/>
</dbReference>
<evidence type="ECO:0000256" key="8">
    <source>
        <dbReference type="ARBA" id="ARBA00022490"/>
    </source>
</evidence>
<evidence type="ECO:0000256" key="6">
    <source>
        <dbReference type="ARBA" id="ARBA00017286"/>
    </source>
</evidence>
<feature type="domain" description="Essential protein Yae1 N-terminal" evidence="11">
    <location>
        <begin position="86"/>
        <end position="124"/>
    </location>
</feature>